<evidence type="ECO:0000313" key="2">
    <source>
        <dbReference type="EMBL" id="PWG65104.1"/>
    </source>
</evidence>
<feature type="region of interest" description="Disordered" evidence="1">
    <location>
        <begin position="1"/>
        <end position="74"/>
    </location>
</feature>
<evidence type="ECO:0000256" key="1">
    <source>
        <dbReference type="SAM" id="MobiDB-lite"/>
    </source>
</evidence>
<feature type="compositionally biased region" description="Basic and acidic residues" evidence="1">
    <location>
        <begin position="36"/>
        <end position="46"/>
    </location>
</feature>
<dbReference type="Proteomes" id="UP000245474">
    <property type="component" value="Unassembled WGS sequence"/>
</dbReference>
<gene>
    <name evidence="2" type="ORF">DEM34_02150</name>
</gene>
<organism evidence="2 3">
    <name type="scientific">Sediminicurvatus halobius</name>
    <dbReference type="NCBI Taxonomy" id="2182432"/>
    <lineage>
        <taxon>Bacteria</taxon>
        <taxon>Pseudomonadati</taxon>
        <taxon>Pseudomonadota</taxon>
        <taxon>Gammaproteobacteria</taxon>
        <taxon>Chromatiales</taxon>
        <taxon>Ectothiorhodospiraceae</taxon>
        <taxon>Sediminicurvatus</taxon>
    </lineage>
</organism>
<dbReference type="RefSeq" id="WP_109675802.1">
    <property type="nucleotide sequence ID" value="NZ_CP086615.1"/>
</dbReference>
<evidence type="ECO:0000313" key="3">
    <source>
        <dbReference type="Proteomes" id="UP000245474"/>
    </source>
</evidence>
<dbReference type="EMBL" id="QFFI01000003">
    <property type="protein sequence ID" value="PWG65104.1"/>
    <property type="molecule type" value="Genomic_DNA"/>
</dbReference>
<protein>
    <submittedName>
        <fullName evidence="2">Uncharacterized protein</fullName>
    </submittedName>
</protein>
<feature type="compositionally biased region" description="Acidic residues" evidence="1">
    <location>
        <begin position="24"/>
        <end position="35"/>
    </location>
</feature>
<sequence>MAIKRTDPRKLHDMPVAGNRLDDDILDALEPLDEDGERRGRAEGGRRTTNASGSLRRPPTYQPFADLRQRLRGH</sequence>
<keyword evidence="3" id="KW-1185">Reference proteome</keyword>
<comment type="caution">
    <text evidence="2">The sequence shown here is derived from an EMBL/GenBank/DDBJ whole genome shotgun (WGS) entry which is preliminary data.</text>
</comment>
<reference evidence="2 3" key="1">
    <citation type="submission" date="2018-05" db="EMBL/GenBank/DDBJ databases">
        <title>Spiribacter halobius sp. nov., a moderately halophilic bacterium isolated from marine solar saltern.</title>
        <authorList>
            <person name="Zheng W.-S."/>
            <person name="Lu D.-C."/>
            <person name="Du Z.-J."/>
        </authorList>
    </citation>
    <scope>NUCLEOTIDE SEQUENCE [LARGE SCALE GENOMIC DNA]</scope>
    <source>
        <strain evidence="2 3">E85</strain>
    </source>
</reference>
<name>A0A2U2N819_9GAMM</name>
<dbReference type="AlphaFoldDB" id="A0A2U2N819"/>
<accession>A0A2U2N819</accession>
<proteinExistence type="predicted"/>
<feature type="compositionally biased region" description="Basic and acidic residues" evidence="1">
    <location>
        <begin position="1"/>
        <end position="13"/>
    </location>
</feature>